<dbReference type="RefSeq" id="XP_002954102.1">
    <property type="nucleotide sequence ID" value="XM_002954056.1"/>
</dbReference>
<dbReference type="GeneID" id="9617277"/>
<name>D8U5U8_VOLCA</name>
<keyword evidence="2" id="KW-1185">Reference proteome</keyword>
<evidence type="ECO:0000313" key="2">
    <source>
        <dbReference type="Proteomes" id="UP000001058"/>
    </source>
</evidence>
<organism evidence="2">
    <name type="scientific">Volvox carteri f. nagariensis</name>
    <dbReference type="NCBI Taxonomy" id="3068"/>
    <lineage>
        <taxon>Eukaryota</taxon>
        <taxon>Viridiplantae</taxon>
        <taxon>Chlorophyta</taxon>
        <taxon>core chlorophytes</taxon>
        <taxon>Chlorophyceae</taxon>
        <taxon>CS clade</taxon>
        <taxon>Chlamydomonadales</taxon>
        <taxon>Volvocaceae</taxon>
        <taxon>Volvox</taxon>
    </lineage>
</organism>
<reference evidence="1 2" key="1">
    <citation type="journal article" date="2010" name="Science">
        <title>Genomic analysis of organismal complexity in the multicellular green alga Volvox carteri.</title>
        <authorList>
            <person name="Prochnik S.E."/>
            <person name="Umen J."/>
            <person name="Nedelcu A.M."/>
            <person name="Hallmann A."/>
            <person name="Miller S.M."/>
            <person name="Nishii I."/>
            <person name="Ferris P."/>
            <person name="Kuo A."/>
            <person name="Mitros T."/>
            <person name="Fritz-Laylin L.K."/>
            <person name="Hellsten U."/>
            <person name="Chapman J."/>
            <person name="Simakov O."/>
            <person name="Rensing S.A."/>
            <person name="Terry A."/>
            <person name="Pangilinan J."/>
            <person name="Kapitonov V."/>
            <person name="Jurka J."/>
            <person name="Salamov A."/>
            <person name="Shapiro H."/>
            <person name="Schmutz J."/>
            <person name="Grimwood J."/>
            <person name="Lindquist E."/>
            <person name="Lucas S."/>
            <person name="Grigoriev I.V."/>
            <person name="Schmitt R."/>
            <person name="Kirk D."/>
            <person name="Rokhsar D.S."/>
        </authorList>
    </citation>
    <scope>NUCLEOTIDE SEQUENCE [LARGE SCALE GENOMIC DNA]</scope>
    <source>
        <strain evidence="2">f. Nagariensis / Eve</strain>
    </source>
</reference>
<sequence>MKLCAASLLPECCPAAILSCSPPPSATERYPPHLFCRRSTICLRPISQASASSIDANDHDTFASVLAYYTLELCHVHYTVETFHALRTRRDGMQRPLQATRRARQAAINGHLHLSNNNYVMVKHSTDSLNLVELACRGAMNVKNRKRKPGMLHN</sequence>
<proteinExistence type="predicted"/>
<dbReference type="AlphaFoldDB" id="D8U5U8"/>
<dbReference type="KEGG" id="vcn:VOLCADRAFT_94819"/>
<dbReference type="OrthoDB" id="551499at2759"/>
<gene>
    <name evidence="1" type="ORF">VOLCADRAFT_94819</name>
</gene>
<dbReference type="Proteomes" id="UP000001058">
    <property type="component" value="Unassembled WGS sequence"/>
</dbReference>
<dbReference type="EMBL" id="GL378361">
    <property type="protein sequence ID" value="EFJ44819.1"/>
    <property type="molecule type" value="Genomic_DNA"/>
</dbReference>
<dbReference type="InParanoid" id="D8U5U8"/>
<protein>
    <submittedName>
        <fullName evidence="1">Uncharacterized protein</fullName>
    </submittedName>
</protein>
<accession>D8U5U8</accession>
<evidence type="ECO:0000313" key="1">
    <source>
        <dbReference type="EMBL" id="EFJ44819.1"/>
    </source>
</evidence>